<reference evidence="2" key="1">
    <citation type="journal article" date="2019" name="Int. J. Syst. Evol. Microbiol.">
        <title>The Global Catalogue of Microorganisms (GCM) 10K type strain sequencing project: providing services to taxonomists for standard genome sequencing and annotation.</title>
        <authorList>
            <consortium name="The Broad Institute Genomics Platform"/>
            <consortium name="The Broad Institute Genome Sequencing Center for Infectious Disease"/>
            <person name="Wu L."/>
            <person name="Ma J."/>
        </authorList>
    </citation>
    <scope>NUCLEOTIDE SEQUENCE [LARGE SCALE GENOMIC DNA]</scope>
    <source>
        <strain evidence="2">YJ-61-S</strain>
    </source>
</reference>
<protein>
    <submittedName>
        <fullName evidence="1">Uncharacterized protein</fullName>
    </submittedName>
</protein>
<gene>
    <name evidence="1" type="ORF">ACFO3O_16425</name>
</gene>
<evidence type="ECO:0000313" key="2">
    <source>
        <dbReference type="Proteomes" id="UP001596043"/>
    </source>
</evidence>
<dbReference type="RefSeq" id="WP_379980767.1">
    <property type="nucleotide sequence ID" value="NZ_JBHSFV010000010.1"/>
</dbReference>
<comment type="caution">
    <text evidence="1">The sequence shown here is derived from an EMBL/GenBank/DDBJ whole genome shotgun (WGS) entry which is preliminary data.</text>
</comment>
<keyword evidence="2" id="KW-1185">Reference proteome</keyword>
<evidence type="ECO:0000313" key="1">
    <source>
        <dbReference type="EMBL" id="MFC4635497.1"/>
    </source>
</evidence>
<accession>A0ABV9HZA7</accession>
<proteinExistence type="predicted"/>
<name>A0ABV9HZA7_9FLAO</name>
<organism evidence="1 2">
    <name type="scientific">Dokdonia ponticola</name>
    <dbReference type="NCBI Taxonomy" id="2041041"/>
    <lineage>
        <taxon>Bacteria</taxon>
        <taxon>Pseudomonadati</taxon>
        <taxon>Bacteroidota</taxon>
        <taxon>Flavobacteriia</taxon>
        <taxon>Flavobacteriales</taxon>
        <taxon>Flavobacteriaceae</taxon>
        <taxon>Dokdonia</taxon>
    </lineage>
</organism>
<sequence length="71" mass="8269">MKILFTISFLGLLFLEFHFSETQVYLCNSSGAKKYHYKKNCRGLSNCKKEIKKVSLETAQERGRTLCGWED</sequence>
<dbReference type="Proteomes" id="UP001596043">
    <property type="component" value="Unassembled WGS sequence"/>
</dbReference>
<dbReference type="EMBL" id="JBHSFV010000010">
    <property type="protein sequence ID" value="MFC4635497.1"/>
    <property type="molecule type" value="Genomic_DNA"/>
</dbReference>